<accession>A0AAW2U3Q6</accession>
<reference evidence="2" key="2">
    <citation type="journal article" date="2024" name="Plant">
        <title>Genomic evolution and insights into agronomic trait innovations of Sesamum species.</title>
        <authorList>
            <person name="Miao H."/>
            <person name="Wang L."/>
            <person name="Qu L."/>
            <person name="Liu H."/>
            <person name="Sun Y."/>
            <person name="Le M."/>
            <person name="Wang Q."/>
            <person name="Wei S."/>
            <person name="Zheng Y."/>
            <person name="Lin W."/>
            <person name="Duan Y."/>
            <person name="Cao H."/>
            <person name="Xiong S."/>
            <person name="Wang X."/>
            <person name="Wei L."/>
            <person name="Li C."/>
            <person name="Ma Q."/>
            <person name="Ju M."/>
            <person name="Zhao R."/>
            <person name="Li G."/>
            <person name="Mu C."/>
            <person name="Tian Q."/>
            <person name="Mei H."/>
            <person name="Zhang T."/>
            <person name="Gao T."/>
            <person name="Zhang H."/>
        </authorList>
    </citation>
    <scope>NUCLEOTIDE SEQUENCE</scope>
    <source>
        <strain evidence="2">KEN1</strain>
    </source>
</reference>
<comment type="caution">
    <text evidence="2">The sequence shown here is derived from an EMBL/GenBank/DDBJ whole genome shotgun (WGS) entry which is preliminary data.</text>
</comment>
<name>A0AAW2U3Q6_9LAMI</name>
<evidence type="ECO:0000313" key="2">
    <source>
        <dbReference type="EMBL" id="KAL0411744.1"/>
    </source>
</evidence>
<evidence type="ECO:0000256" key="1">
    <source>
        <dbReference type="SAM" id="MobiDB-lite"/>
    </source>
</evidence>
<protein>
    <submittedName>
        <fullName evidence="2">Uncharacterized protein</fullName>
    </submittedName>
</protein>
<sequence length="81" mass="8903">MEELSPALLGAIQQIVAVAFWEHVSAMAPPRVATPSDVEAPEEKAGEEAPVPVPPGDRRRETLIPESQEVPPQWLARFEHL</sequence>
<feature type="region of interest" description="Disordered" evidence="1">
    <location>
        <begin position="30"/>
        <end position="70"/>
    </location>
</feature>
<dbReference type="AlphaFoldDB" id="A0AAW2U3Q6"/>
<organism evidence="2">
    <name type="scientific">Sesamum latifolium</name>
    <dbReference type="NCBI Taxonomy" id="2727402"/>
    <lineage>
        <taxon>Eukaryota</taxon>
        <taxon>Viridiplantae</taxon>
        <taxon>Streptophyta</taxon>
        <taxon>Embryophyta</taxon>
        <taxon>Tracheophyta</taxon>
        <taxon>Spermatophyta</taxon>
        <taxon>Magnoliopsida</taxon>
        <taxon>eudicotyledons</taxon>
        <taxon>Gunneridae</taxon>
        <taxon>Pentapetalae</taxon>
        <taxon>asterids</taxon>
        <taxon>lamiids</taxon>
        <taxon>Lamiales</taxon>
        <taxon>Pedaliaceae</taxon>
        <taxon>Sesamum</taxon>
    </lineage>
</organism>
<dbReference type="EMBL" id="JACGWN010000013">
    <property type="protein sequence ID" value="KAL0411744.1"/>
    <property type="molecule type" value="Genomic_DNA"/>
</dbReference>
<reference evidence="2" key="1">
    <citation type="submission" date="2020-06" db="EMBL/GenBank/DDBJ databases">
        <authorList>
            <person name="Li T."/>
            <person name="Hu X."/>
            <person name="Zhang T."/>
            <person name="Song X."/>
            <person name="Zhang H."/>
            <person name="Dai N."/>
            <person name="Sheng W."/>
            <person name="Hou X."/>
            <person name="Wei L."/>
        </authorList>
    </citation>
    <scope>NUCLEOTIDE SEQUENCE</scope>
    <source>
        <strain evidence="2">KEN1</strain>
        <tissue evidence="2">Leaf</tissue>
    </source>
</reference>
<gene>
    <name evidence="2" type="ORF">Slati_3764100</name>
</gene>
<proteinExistence type="predicted"/>